<organism evidence="2 3">
    <name type="scientific">Methanocella arvoryzae (strain DSM 22066 / NBRC 105507 / MRE50)</name>
    <dbReference type="NCBI Taxonomy" id="351160"/>
    <lineage>
        <taxon>Archaea</taxon>
        <taxon>Methanobacteriati</taxon>
        <taxon>Methanobacteriota</taxon>
        <taxon>Stenosarchaea group</taxon>
        <taxon>Methanomicrobia</taxon>
        <taxon>Methanocellales</taxon>
        <taxon>Methanocellaceae</taxon>
        <taxon>Methanocella</taxon>
    </lineage>
</organism>
<dbReference type="Gene3D" id="3.90.920.10">
    <property type="entry name" value="DNA primase, PRIM domain"/>
    <property type="match status" value="1"/>
</dbReference>
<reference evidence="2 3" key="1">
    <citation type="journal article" date="2006" name="Science">
        <title>Genome of rice cluster I archaea -- the key methane producers in the rice rhizosphere.</title>
        <authorList>
            <person name="Erkel C."/>
            <person name="Kube M."/>
            <person name="Reinhardt R."/>
            <person name="Liesack W."/>
        </authorList>
    </citation>
    <scope>NUCLEOTIDE SEQUENCE [LARGE SCALE GENOMIC DNA]</scope>
    <source>
        <strain evidence="3">DSM 22066 / NBRC 105507 / MRE50</strain>
    </source>
</reference>
<dbReference type="GeneID" id="5145079"/>
<dbReference type="Proteomes" id="UP000000663">
    <property type="component" value="Chromosome"/>
</dbReference>
<dbReference type="STRING" id="351160.RCIX1966"/>
<protein>
    <recommendedName>
        <fullName evidence="1">DNA ligase D polymerase domain-containing protein</fullName>
    </recommendedName>
</protein>
<dbReference type="eggNOG" id="arCOG04110">
    <property type="taxonomic scope" value="Archaea"/>
</dbReference>
<sequence length="298" mass="34084">MTARVTTDSDRVELSHPDKVLFPEDGITKQELADYFRDVAEFMLPQVRDRPMTLQRFPNGIGEPGFYQKEAPSYLPEWIDTVTFPLREEGREQRQILCNSAATLAYLADQGSITQHVWLSRADRLEYPDRMIFDLDPPDDDFSIVKFAANTLRAKLKHLGIPAFPMTTGSRGLHVVVPLDRSVDFDTVRAWAAEFARKLAWAVPDSFTTELRKESRGDRLFIDYTRNAYGQTTVAPYTVRAKKGAPVAMPVSWEELEDLESSQAYNIRNIVKHLRETGDPWRDIDRHAGKLPALQEKK</sequence>
<evidence type="ECO:0000313" key="3">
    <source>
        <dbReference type="Proteomes" id="UP000000663"/>
    </source>
</evidence>
<dbReference type="EMBL" id="AM114193">
    <property type="protein sequence ID" value="CAJ37130.1"/>
    <property type="molecule type" value="Genomic_DNA"/>
</dbReference>
<dbReference type="CDD" id="cd04864">
    <property type="entry name" value="LigD_Pol_like_1"/>
    <property type="match status" value="1"/>
</dbReference>
<proteinExistence type="predicted"/>
<dbReference type="PANTHER" id="PTHR42705:SF2">
    <property type="entry name" value="BIFUNCTIONAL NON-HOMOLOGOUS END JOINING PROTEIN LIGD"/>
    <property type="match status" value="1"/>
</dbReference>
<dbReference type="NCBIfam" id="TIGR02778">
    <property type="entry name" value="ligD_pol"/>
    <property type="match status" value="1"/>
</dbReference>
<dbReference type="AlphaFoldDB" id="Q0W3B3"/>
<keyword evidence="3" id="KW-1185">Reference proteome</keyword>
<dbReference type="OrthoDB" id="147675at2157"/>
<gene>
    <name evidence="2" type="ORF">RCIX1966</name>
</gene>
<evidence type="ECO:0000313" key="2">
    <source>
        <dbReference type="EMBL" id="CAJ37130.1"/>
    </source>
</evidence>
<name>Q0W3B3_METAR</name>
<accession>Q0W3B3</accession>
<dbReference type="KEGG" id="rci:RCIX1966"/>
<dbReference type="PANTHER" id="PTHR42705">
    <property type="entry name" value="BIFUNCTIONAL NON-HOMOLOGOUS END JOINING PROTEIN LIGD"/>
    <property type="match status" value="1"/>
</dbReference>
<dbReference type="InterPro" id="IPR052171">
    <property type="entry name" value="NHEJ_LigD"/>
</dbReference>
<dbReference type="RefSeq" id="WP_012035444.1">
    <property type="nucleotide sequence ID" value="NC_009464.1"/>
</dbReference>
<dbReference type="Pfam" id="PF21686">
    <property type="entry name" value="LigD_Prim-Pol"/>
    <property type="match status" value="1"/>
</dbReference>
<feature type="domain" description="DNA ligase D polymerase" evidence="1">
    <location>
        <begin position="28"/>
        <end position="281"/>
    </location>
</feature>
<evidence type="ECO:0000259" key="1">
    <source>
        <dbReference type="Pfam" id="PF21686"/>
    </source>
</evidence>
<dbReference type="InterPro" id="IPR014145">
    <property type="entry name" value="LigD_pol_dom"/>
</dbReference>